<dbReference type="InterPro" id="IPR039448">
    <property type="entry name" value="Beta_helix"/>
</dbReference>
<dbReference type="InterPro" id="IPR024535">
    <property type="entry name" value="RHGA/B-epi-like_pectate_lyase"/>
</dbReference>
<evidence type="ECO:0000259" key="1">
    <source>
        <dbReference type="Pfam" id="PF03906"/>
    </source>
</evidence>
<evidence type="ECO:0000259" key="2">
    <source>
        <dbReference type="Pfam" id="PF12708"/>
    </source>
</evidence>
<dbReference type="Pfam" id="PF03906">
    <property type="entry name" value="Phage_T7_tail"/>
    <property type="match status" value="1"/>
</dbReference>
<dbReference type="InterPro" id="IPR011050">
    <property type="entry name" value="Pectin_lyase_fold/virulence"/>
</dbReference>
<gene>
    <name evidence="4" type="ORF">SAMN06265784_104138</name>
</gene>
<reference evidence="5" key="1">
    <citation type="submission" date="2017-04" db="EMBL/GenBank/DDBJ databases">
        <authorList>
            <person name="Varghese N."/>
            <person name="Submissions S."/>
        </authorList>
    </citation>
    <scope>NUCLEOTIDE SEQUENCE [LARGE SCALE GENOMIC DNA]</scope>
    <source>
        <strain evidence="5">LMG 29540</strain>
    </source>
</reference>
<accession>A0A1X7KQR0</accession>
<dbReference type="Pfam" id="PF13229">
    <property type="entry name" value="Beta_helix"/>
    <property type="match status" value="1"/>
</dbReference>
<protein>
    <submittedName>
        <fullName evidence="4">Right handed beta helix region</fullName>
    </submittedName>
</protein>
<organism evidence="4 5">
    <name type="scientific">Paraburkholderia susongensis</name>
    <dbReference type="NCBI Taxonomy" id="1515439"/>
    <lineage>
        <taxon>Bacteria</taxon>
        <taxon>Pseudomonadati</taxon>
        <taxon>Pseudomonadota</taxon>
        <taxon>Betaproteobacteria</taxon>
        <taxon>Burkholderiales</taxon>
        <taxon>Burkholderiaceae</taxon>
        <taxon>Paraburkholderia</taxon>
    </lineage>
</organism>
<evidence type="ECO:0000313" key="4">
    <source>
        <dbReference type="EMBL" id="SMG43133.1"/>
    </source>
</evidence>
<dbReference type="Pfam" id="PF12708">
    <property type="entry name" value="Pect-lyase_RHGA_epim"/>
    <property type="match status" value="1"/>
</dbReference>
<name>A0A1X7KQR0_9BURK</name>
<dbReference type="InterPro" id="IPR012334">
    <property type="entry name" value="Pectin_lyas_fold"/>
</dbReference>
<dbReference type="SMART" id="SM00710">
    <property type="entry name" value="PbH1"/>
    <property type="match status" value="9"/>
</dbReference>
<dbReference type="OrthoDB" id="9111679at2"/>
<dbReference type="Proteomes" id="UP000193228">
    <property type="component" value="Unassembled WGS sequence"/>
</dbReference>
<dbReference type="STRING" id="1515439.SAMN06265784_104138"/>
<dbReference type="InterPro" id="IPR006626">
    <property type="entry name" value="PbH1"/>
</dbReference>
<dbReference type="EMBL" id="FXAT01000004">
    <property type="protein sequence ID" value="SMG43133.1"/>
    <property type="molecule type" value="Genomic_DNA"/>
</dbReference>
<sequence length="813" mass="84819">MYYSRSVYSGDGATSVFAVSFPFLDRSHVQVSVDGVALTSGTGYSWINSSTLQLATPPKVGASNIDVRRITPKDAAQVVYSAGSTLTDSDLNTETLQLLYTLQEFLDDNAGRLGVINPNSNTVQDWDALMRRLTNVAVPIAGADAVNMGWVQGQLVGLVANGVGAPVVSSMTAVRATSKTKATTLFATGYSSAGDGGGGVFWLDPNDTTSADNGGTVIVAADGGRWKLHHAGKVSLKQFGAKGDGVSDDTAAIISAIATGLTIFLPNGIYVMANTVFATGMTLEGEDKFKTAIKWAANSPESNLFGFNNANVRVAISNLTIDSNQQNQTDSTGYYGAIGGSFANGARLHLSGVVFRNGRISDIYLSGPVGANEFASVAIQNCLFTDGLVGNATRAAQALGLSEGLAIDFSNNQMIQTVAPTSYGRGGLIVQRVPGSTSLAFATVSVKDNYFLNFGISSSNVLGCVYIYSGAEQVIISGNEAKNSYGAAYCAKADSGNVIISNNSVVNHYDANVAAIVFFNQAVTYTSSIGLNLVIEGNVVKNAQTSAIFVDGARVGLSNFGNVVIANNVTYGGAYGIRYRNVSGIRVSGNFLNAPTASSIFAESQIGDCTIVGNTVANGSVGIDINGTTDSARMEISRNFASALTGPAIRIRTSVESFLIEGNDIVGCSSAFVTTGATQMSSIRNNTVRGETTSWDKTGTYSGLQFENNIFSVAVGFSTRTLAISSGAITAFADWHYVDTDSGASASDLNTINGAYDGRRLVLFCAATSRIVTLRNGVGNLKLASDFAIAKGTSTITLMARGGSWYELMRSAN</sequence>
<keyword evidence="5" id="KW-1185">Reference proteome</keyword>
<dbReference type="AlphaFoldDB" id="A0A1X7KQR0"/>
<dbReference type="InterPro" id="IPR005604">
    <property type="entry name" value="Phage_T7_tail_fibre-like_N"/>
</dbReference>
<dbReference type="RefSeq" id="WP_085483803.1">
    <property type="nucleotide sequence ID" value="NZ_FXAT01000004.1"/>
</dbReference>
<evidence type="ECO:0000259" key="3">
    <source>
        <dbReference type="Pfam" id="PF13229"/>
    </source>
</evidence>
<feature type="domain" description="Rhamnogalacturonase A/B/Epimerase-like pectate lyase" evidence="2">
    <location>
        <begin position="235"/>
        <end position="333"/>
    </location>
</feature>
<evidence type="ECO:0000313" key="5">
    <source>
        <dbReference type="Proteomes" id="UP000193228"/>
    </source>
</evidence>
<dbReference type="Gene3D" id="2.160.20.10">
    <property type="entry name" value="Single-stranded right-handed beta-helix, Pectin lyase-like"/>
    <property type="match status" value="2"/>
</dbReference>
<feature type="domain" description="Right handed beta helix" evidence="3">
    <location>
        <begin position="533"/>
        <end position="688"/>
    </location>
</feature>
<feature type="domain" description="Bacteriophage T7 tail fibre protein-like N-terminal" evidence="1">
    <location>
        <begin position="4"/>
        <end position="116"/>
    </location>
</feature>
<proteinExistence type="predicted"/>
<dbReference type="SUPFAM" id="SSF51126">
    <property type="entry name" value="Pectin lyase-like"/>
    <property type="match status" value="2"/>
</dbReference>